<accession>A0ACD1E933</accession>
<proteinExistence type="predicted"/>
<reference evidence="1" key="1">
    <citation type="submission" date="2021-06" db="EMBL/GenBank/DDBJ databases">
        <authorList>
            <person name="Ellington A.J."/>
            <person name="Bryan N.C."/>
            <person name="Christner B.C."/>
            <person name="Reisch C.R."/>
        </authorList>
    </citation>
    <scope>NUCLEOTIDE SEQUENCE</scope>
    <source>
        <strain evidence="1">L6-1</strain>
    </source>
</reference>
<name>A0ACD1E933_9MICO</name>
<evidence type="ECO:0000313" key="2">
    <source>
        <dbReference type="Proteomes" id="UP000681794"/>
    </source>
</evidence>
<sequence>MFILLCIGVAGAIVSSLLGLSGVWSHVLNAPEKWAFGVNFSTSITLAVFFLLLPLAVGQRVLVGLDRSGLLVLLGLVPPICNLVFVVVAGSVGASPMLLALGTSVGSVVTVVLFATFAFAKSLGGLGSPLSANSKRRGYTGQILHAAVPMLLVSLGTAAAIQSGRVVLAGHASVRDLSEYALAFQLYLPLYSVIYMASTVLWPRFAVSLNRRLWILANAALAGLGLCAGIGYVVFGPALVSLMSDQEVSLSPGLSVGFALLITVQGLHATQAMLLTSVRGFWVQAGGAVGAGVLTLMLSVLLSSRYGVVGPAFAASIGLMVALVLPCLAIAFNLTRARPSF</sequence>
<evidence type="ECO:0000313" key="1">
    <source>
        <dbReference type="EMBL" id="QWS35267.1"/>
    </source>
</evidence>
<keyword evidence="2" id="KW-1185">Reference proteome</keyword>
<gene>
    <name evidence="1" type="ORF">KM842_10590</name>
</gene>
<dbReference type="Proteomes" id="UP000681794">
    <property type="component" value="Chromosome"/>
</dbReference>
<protein>
    <submittedName>
        <fullName evidence="1">Uncharacterized protein</fullName>
    </submittedName>
</protein>
<organism evidence="1 2">
    <name type="scientific">Curtobacterium aetherium</name>
    <dbReference type="NCBI Taxonomy" id="2841594"/>
    <lineage>
        <taxon>Bacteria</taxon>
        <taxon>Bacillati</taxon>
        <taxon>Actinomycetota</taxon>
        <taxon>Actinomycetes</taxon>
        <taxon>Micrococcales</taxon>
        <taxon>Microbacteriaceae</taxon>
        <taxon>Curtobacterium</taxon>
    </lineage>
</organism>
<dbReference type="EMBL" id="CP076544">
    <property type="protein sequence ID" value="QWS35267.1"/>
    <property type="molecule type" value="Genomic_DNA"/>
</dbReference>